<dbReference type="PROSITE" id="PS50280">
    <property type="entry name" value="SET"/>
    <property type="match status" value="1"/>
</dbReference>
<proteinExistence type="predicted"/>
<dbReference type="AlphaFoldDB" id="A0A9W8X1N0"/>
<dbReference type="InterPro" id="IPR001214">
    <property type="entry name" value="SET_dom"/>
</dbReference>
<dbReference type="InterPro" id="IPR046341">
    <property type="entry name" value="SET_dom_sf"/>
</dbReference>
<dbReference type="CDD" id="cd20071">
    <property type="entry name" value="SET_SMYD"/>
    <property type="match status" value="1"/>
</dbReference>
<keyword evidence="4" id="KW-1185">Reference proteome</keyword>
<feature type="compositionally biased region" description="Basic residues" evidence="1">
    <location>
        <begin position="48"/>
        <end position="62"/>
    </location>
</feature>
<dbReference type="EMBL" id="JAPEUV010000031">
    <property type="protein sequence ID" value="KAJ4338325.1"/>
    <property type="molecule type" value="Genomic_DNA"/>
</dbReference>
<dbReference type="Pfam" id="PF00856">
    <property type="entry name" value="SET"/>
    <property type="match status" value="1"/>
</dbReference>
<dbReference type="PANTHER" id="PTHR47332:SF2">
    <property type="entry name" value="SET-6"/>
    <property type="match status" value="1"/>
</dbReference>
<comment type="caution">
    <text evidence="3">The sequence shown here is derived from an EMBL/GenBank/DDBJ whole genome shotgun (WGS) entry which is preliminary data.</text>
</comment>
<dbReference type="PANTHER" id="PTHR47332">
    <property type="entry name" value="SET DOMAIN-CONTAINING PROTEIN 5"/>
    <property type="match status" value="1"/>
</dbReference>
<protein>
    <recommendedName>
        <fullName evidence="2">SET domain-containing protein</fullName>
    </recommendedName>
</protein>
<sequence>MGTSTMPPKRTTPAAQAQAPLETDLNKLSSSEDQEQKVGDKHPPSVPGKKKKKRKNKNRTNHGSRPSKSATVEDANDLPETESVGEAGFEEVNGTGTISPPSDTDTIATEPLPQFRFGRTLPQTPGGSYIEAPVSAHYELRELPSVGDDEDDNDEGLFATQDIGAGTRIISEQPLFTLPAPGDQVPQLMAAYENLSTSDQDAIWNLRPAAATASDALMNLRYLADALHADLENIEGMPEKRRTAQDKKILVEMPSKLQYAMNVYRVVARWHANRSSLVNIPLEERDTLPNGTPITGLFIERAHIRHSCVPNCFASYDAELGRMNVHVTRDIQEGEELTCSSFADDMYYSNAVDRKEELFNWGLTCECEACDSQHAKYETHETARTRAHTRVVMLTDTLTRLERGDDLTEVHAPLRIGHRAANTPQDELNTAQKLLLDLVRDLKTSGCESVETVRWRNILVDRILPARALVIPEPDILVAWQVILHHARESERIGKMCYGEDREDFRVLRQTREGAEATITMIEEAIAAEEAAKDLAEGSDGDEDGAEGREDDDEE</sequence>
<feature type="compositionally biased region" description="Acidic residues" evidence="1">
    <location>
        <begin position="537"/>
        <end position="555"/>
    </location>
</feature>
<feature type="compositionally biased region" description="Basic and acidic residues" evidence="1">
    <location>
        <begin position="34"/>
        <end position="43"/>
    </location>
</feature>
<evidence type="ECO:0000313" key="4">
    <source>
        <dbReference type="Proteomes" id="UP001140562"/>
    </source>
</evidence>
<dbReference type="Proteomes" id="UP001140562">
    <property type="component" value="Unassembled WGS sequence"/>
</dbReference>
<evidence type="ECO:0000256" key="1">
    <source>
        <dbReference type="SAM" id="MobiDB-lite"/>
    </source>
</evidence>
<accession>A0A9W8X1N0</accession>
<dbReference type="Gene3D" id="2.170.270.10">
    <property type="entry name" value="SET domain"/>
    <property type="match status" value="1"/>
</dbReference>
<feature type="compositionally biased region" description="Polar residues" evidence="1">
    <location>
        <begin position="94"/>
        <end position="107"/>
    </location>
</feature>
<dbReference type="InterPro" id="IPR053185">
    <property type="entry name" value="SET_domain_protein"/>
</dbReference>
<gene>
    <name evidence="3" type="ORF">N0V87_004093</name>
</gene>
<name>A0A9W8X1N0_9PLEO</name>
<reference evidence="3" key="1">
    <citation type="submission" date="2022-10" db="EMBL/GenBank/DDBJ databases">
        <title>Tapping the CABI collections for fungal endophytes: first genome assemblies for Collariella, Neodidymelliopsis, Ascochyta clinopodiicola, Didymella pomorum, Didymosphaeria variabile, Neocosmospora piperis and Neocucurbitaria cava.</title>
        <authorList>
            <person name="Hill R."/>
        </authorList>
    </citation>
    <scope>NUCLEOTIDE SEQUENCE</scope>
    <source>
        <strain evidence="3">IMI 360193</strain>
    </source>
</reference>
<dbReference type="OrthoDB" id="265717at2759"/>
<feature type="domain" description="SET" evidence="2">
    <location>
        <begin position="136"/>
        <end position="342"/>
    </location>
</feature>
<feature type="region of interest" description="Disordered" evidence="1">
    <location>
        <begin position="530"/>
        <end position="555"/>
    </location>
</feature>
<feature type="region of interest" description="Disordered" evidence="1">
    <location>
        <begin position="1"/>
        <end position="109"/>
    </location>
</feature>
<organism evidence="3 4">
    <name type="scientific">Didymella glomerata</name>
    <dbReference type="NCBI Taxonomy" id="749621"/>
    <lineage>
        <taxon>Eukaryota</taxon>
        <taxon>Fungi</taxon>
        <taxon>Dikarya</taxon>
        <taxon>Ascomycota</taxon>
        <taxon>Pezizomycotina</taxon>
        <taxon>Dothideomycetes</taxon>
        <taxon>Pleosporomycetidae</taxon>
        <taxon>Pleosporales</taxon>
        <taxon>Pleosporineae</taxon>
        <taxon>Didymellaceae</taxon>
        <taxon>Didymella</taxon>
    </lineage>
</organism>
<dbReference type="SUPFAM" id="SSF82199">
    <property type="entry name" value="SET domain"/>
    <property type="match status" value="1"/>
</dbReference>
<evidence type="ECO:0000259" key="2">
    <source>
        <dbReference type="PROSITE" id="PS50280"/>
    </source>
</evidence>
<evidence type="ECO:0000313" key="3">
    <source>
        <dbReference type="EMBL" id="KAJ4338325.1"/>
    </source>
</evidence>